<dbReference type="Proteomes" id="UP000285961">
    <property type="component" value="Unassembled WGS sequence"/>
</dbReference>
<dbReference type="PANTHER" id="PTHR13420:SF7">
    <property type="entry name" value="UPF0235 PROTEIN C15ORF40"/>
    <property type="match status" value="1"/>
</dbReference>
<accession>A0A419F912</accession>
<comment type="similarity">
    <text evidence="1 2">Belongs to the UPF0235 family.</text>
</comment>
<dbReference type="SMART" id="SM01152">
    <property type="entry name" value="DUF167"/>
    <property type="match status" value="1"/>
</dbReference>
<dbReference type="HAMAP" id="MF_00634">
    <property type="entry name" value="UPF0235"/>
    <property type="match status" value="1"/>
</dbReference>
<dbReference type="AlphaFoldDB" id="A0A419F912"/>
<dbReference type="InterPro" id="IPR036591">
    <property type="entry name" value="YggU-like_sf"/>
</dbReference>
<dbReference type="PANTHER" id="PTHR13420">
    <property type="entry name" value="UPF0235 PROTEIN C15ORF40"/>
    <property type="match status" value="1"/>
</dbReference>
<evidence type="ECO:0000256" key="1">
    <source>
        <dbReference type="ARBA" id="ARBA00010364"/>
    </source>
</evidence>
<dbReference type="EMBL" id="QZKI01000008">
    <property type="protein sequence ID" value="RJP75022.1"/>
    <property type="molecule type" value="Genomic_DNA"/>
</dbReference>
<dbReference type="GO" id="GO:0005737">
    <property type="term" value="C:cytoplasm"/>
    <property type="evidence" value="ECO:0007669"/>
    <property type="project" value="TreeGrafter"/>
</dbReference>
<protein>
    <recommendedName>
        <fullName evidence="2">UPF0235 protein C4532_01160</fullName>
    </recommendedName>
</protein>
<dbReference type="Pfam" id="PF02594">
    <property type="entry name" value="DUF167"/>
    <property type="match status" value="1"/>
</dbReference>
<gene>
    <name evidence="3" type="ORF">C4532_01160</name>
</gene>
<evidence type="ECO:0000313" key="3">
    <source>
        <dbReference type="EMBL" id="RJP75022.1"/>
    </source>
</evidence>
<dbReference type="InterPro" id="IPR003746">
    <property type="entry name" value="DUF167"/>
</dbReference>
<dbReference type="SUPFAM" id="SSF69786">
    <property type="entry name" value="YggU-like"/>
    <property type="match status" value="1"/>
</dbReference>
<organism evidence="3 4">
    <name type="scientific">Candidatus Abyssobacteria bacterium SURF_17</name>
    <dbReference type="NCBI Taxonomy" id="2093361"/>
    <lineage>
        <taxon>Bacteria</taxon>
        <taxon>Pseudomonadati</taxon>
        <taxon>Candidatus Hydrogenedentota</taxon>
        <taxon>Candidatus Abyssobacteria</taxon>
    </lineage>
</organism>
<dbReference type="NCBIfam" id="TIGR00251">
    <property type="entry name" value="DUF167 family protein"/>
    <property type="match status" value="1"/>
</dbReference>
<sequence>MAYLQGTEQGTVVNVRVQPRSSVNGVAGVADDCLKVRVNAPPIEGAANEACRELLAKAFGIGKARVEILSGSKSRTKRILLKNLDEGTASDRIARLLQEYRPKR</sequence>
<proteinExistence type="inferred from homology"/>
<evidence type="ECO:0000256" key="2">
    <source>
        <dbReference type="HAMAP-Rule" id="MF_00634"/>
    </source>
</evidence>
<dbReference type="Gene3D" id="3.30.1200.10">
    <property type="entry name" value="YggU-like"/>
    <property type="match status" value="1"/>
</dbReference>
<name>A0A419F912_9BACT</name>
<reference evidence="3 4" key="1">
    <citation type="journal article" date="2017" name="ISME J.">
        <title>Energy and carbon metabolisms in a deep terrestrial subsurface fluid microbial community.</title>
        <authorList>
            <person name="Momper L."/>
            <person name="Jungbluth S.P."/>
            <person name="Lee M.D."/>
            <person name="Amend J.P."/>
        </authorList>
    </citation>
    <scope>NUCLEOTIDE SEQUENCE [LARGE SCALE GENOMIC DNA]</scope>
    <source>
        <strain evidence="3">SURF_17</strain>
    </source>
</reference>
<evidence type="ECO:0000313" key="4">
    <source>
        <dbReference type="Proteomes" id="UP000285961"/>
    </source>
</evidence>
<comment type="caution">
    <text evidence="3">The sequence shown here is derived from an EMBL/GenBank/DDBJ whole genome shotgun (WGS) entry which is preliminary data.</text>
</comment>